<proteinExistence type="predicted"/>
<evidence type="ECO:0000313" key="6">
    <source>
        <dbReference type="EMBL" id="MBB4682242.1"/>
    </source>
</evidence>
<dbReference type="Gene3D" id="3.50.50.60">
    <property type="entry name" value="FAD/NAD(P)-binding domain"/>
    <property type="match status" value="1"/>
</dbReference>
<dbReference type="EMBL" id="JACHMH010000001">
    <property type="protein sequence ID" value="MBB4682242.1"/>
    <property type="molecule type" value="Genomic_DNA"/>
</dbReference>
<sequence>MTYEEVDVLVAGAGTVGLSMAVFLARQGIQPLIVERRGGLSNHPRALGVSLRGLEPLRAAGLEPAIHTTRSRPSPTGRVTVTSLAEVPALEPPTAAESGFRELMAAAGEISPVTGGDRAQDQLDPVLFEAAVSHGATVRFGVELCAIEPDEDGVTAIVLDHATGERGVIRARYLVAADGAHSRVRAWTGITTTGPGPLGGHMINILFRAKLSALLANRPGGIYEIRNPRVSGPLFCVDGQDRYALHIAYDPAAGQSPADFSLERCQELVEAAIGRTDLAAEVLSVLPWQSTALVADRFSTGQVFLVGDAAHVVPPTGGFGLNTGIADAENLAWKLAMVHRGQAGPALLDSYDAERRPLALFTMEQVLLRSVNRRLHWDLSKIAERSELGIAEILVAHVGHHYAAGAVISPRTSLPSLTEVMLDGSPGTRAPHVWVSHNEVQVSTLDLVASRFTVLTGPAGQAWCAAADAAAESLGIPVTAHLLHPHHGPVLDEKGRWLATTGLPQDGALLIRPDGFVAWRSHSTNSGTTNPDTTNSGTTGSDTTSSSPTSSDPTATLTTTLRRILAREEVTTAPDTPFAMCQPSA</sequence>
<dbReference type="GO" id="GO:0016709">
    <property type="term" value="F:oxidoreductase activity, acting on paired donors, with incorporation or reduction of molecular oxygen, NAD(P)H as one donor, and incorporation of one atom of oxygen"/>
    <property type="evidence" value="ECO:0007669"/>
    <property type="project" value="UniProtKB-ARBA"/>
</dbReference>
<dbReference type="SUPFAM" id="SSF51905">
    <property type="entry name" value="FAD/NAD(P)-binding domain"/>
    <property type="match status" value="1"/>
</dbReference>
<feature type="domain" description="FAD-binding" evidence="5">
    <location>
        <begin position="5"/>
        <end position="359"/>
    </location>
</feature>
<dbReference type="GO" id="GO:0071949">
    <property type="term" value="F:FAD binding"/>
    <property type="evidence" value="ECO:0007669"/>
    <property type="project" value="InterPro"/>
</dbReference>
<evidence type="ECO:0000256" key="1">
    <source>
        <dbReference type="ARBA" id="ARBA00001974"/>
    </source>
</evidence>
<dbReference type="AlphaFoldDB" id="A0A7W7CJ61"/>
<dbReference type="PANTHER" id="PTHR43004:SF19">
    <property type="entry name" value="BINDING MONOOXYGENASE, PUTATIVE (JCVI)-RELATED"/>
    <property type="match status" value="1"/>
</dbReference>
<keyword evidence="2" id="KW-0285">Flavoprotein</keyword>
<evidence type="ECO:0000256" key="3">
    <source>
        <dbReference type="ARBA" id="ARBA00022827"/>
    </source>
</evidence>
<feature type="compositionally biased region" description="Low complexity" evidence="4">
    <location>
        <begin position="523"/>
        <end position="556"/>
    </location>
</feature>
<keyword evidence="7" id="KW-1185">Reference proteome</keyword>
<reference evidence="6 7" key="1">
    <citation type="submission" date="2020-08" db="EMBL/GenBank/DDBJ databases">
        <title>Sequencing the genomes of 1000 actinobacteria strains.</title>
        <authorList>
            <person name="Klenk H.-P."/>
        </authorList>
    </citation>
    <scope>NUCLEOTIDE SEQUENCE [LARGE SCALE GENOMIC DNA]</scope>
    <source>
        <strain evidence="6 7">DSM 44230</strain>
    </source>
</reference>
<evidence type="ECO:0000256" key="2">
    <source>
        <dbReference type="ARBA" id="ARBA00022630"/>
    </source>
</evidence>
<comment type="cofactor">
    <cofactor evidence="1">
        <name>FAD</name>
        <dbReference type="ChEBI" id="CHEBI:57692"/>
    </cofactor>
</comment>
<dbReference type="InterPro" id="IPR002938">
    <property type="entry name" value="FAD-bd"/>
</dbReference>
<dbReference type="Gene3D" id="3.40.30.120">
    <property type="match status" value="1"/>
</dbReference>
<dbReference type="Pfam" id="PF21274">
    <property type="entry name" value="Rng_hyd_C"/>
    <property type="match status" value="1"/>
</dbReference>
<dbReference type="Pfam" id="PF01494">
    <property type="entry name" value="FAD_binding_3"/>
    <property type="match status" value="1"/>
</dbReference>
<evidence type="ECO:0000256" key="4">
    <source>
        <dbReference type="SAM" id="MobiDB-lite"/>
    </source>
</evidence>
<protein>
    <submittedName>
        <fullName evidence="6">2-polyprenyl-6-methoxyphenol hydroxylase-like FAD-dependent oxidoreductase</fullName>
    </submittedName>
</protein>
<dbReference type="Gene3D" id="3.30.9.10">
    <property type="entry name" value="D-Amino Acid Oxidase, subunit A, domain 2"/>
    <property type="match status" value="1"/>
</dbReference>
<keyword evidence="3" id="KW-0274">FAD</keyword>
<dbReference type="PRINTS" id="PR00420">
    <property type="entry name" value="RNGMNOXGNASE"/>
</dbReference>
<evidence type="ECO:0000259" key="5">
    <source>
        <dbReference type="Pfam" id="PF01494"/>
    </source>
</evidence>
<dbReference type="InterPro" id="IPR036188">
    <property type="entry name" value="FAD/NAD-bd_sf"/>
</dbReference>
<organism evidence="6 7">
    <name type="scientific">Crossiella cryophila</name>
    <dbReference type="NCBI Taxonomy" id="43355"/>
    <lineage>
        <taxon>Bacteria</taxon>
        <taxon>Bacillati</taxon>
        <taxon>Actinomycetota</taxon>
        <taxon>Actinomycetes</taxon>
        <taxon>Pseudonocardiales</taxon>
        <taxon>Pseudonocardiaceae</taxon>
        <taxon>Crossiella</taxon>
    </lineage>
</organism>
<dbReference type="RefSeq" id="WP_185009386.1">
    <property type="nucleotide sequence ID" value="NZ_BAAAUI010000007.1"/>
</dbReference>
<comment type="caution">
    <text evidence="6">The sequence shown here is derived from an EMBL/GenBank/DDBJ whole genome shotgun (WGS) entry which is preliminary data.</text>
</comment>
<gene>
    <name evidence="6" type="ORF">HNR67_008360</name>
</gene>
<evidence type="ECO:0000313" key="7">
    <source>
        <dbReference type="Proteomes" id="UP000533598"/>
    </source>
</evidence>
<name>A0A7W7CJ61_9PSEU</name>
<dbReference type="InterPro" id="IPR050641">
    <property type="entry name" value="RIFMO-like"/>
</dbReference>
<accession>A0A7W7CJ61</accession>
<dbReference type="PANTHER" id="PTHR43004">
    <property type="entry name" value="TRK SYSTEM POTASSIUM UPTAKE PROTEIN"/>
    <property type="match status" value="1"/>
</dbReference>
<feature type="region of interest" description="Disordered" evidence="4">
    <location>
        <begin position="521"/>
        <end position="556"/>
    </location>
</feature>
<dbReference type="Proteomes" id="UP000533598">
    <property type="component" value="Unassembled WGS sequence"/>
</dbReference>